<name>A0A6B8MDT9_9HYPH</name>
<accession>A0A6B8MDT9</accession>
<evidence type="ECO:0000313" key="1">
    <source>
        <dbReference type="EMBL" id="QGM99922.1"/>
    </source>
</evidence>
<proteinExistence type="predicted"/>
<dbReference type="RefSeq" id="WP_016921299.1">
    <property type="nucleotide sequence ID" value="NZ_CP044332.1"/>
</dbReference>
<sequence>MNSPQSAALTTEQSIFRQARLLEGYRLNLRRGEAKVRDMILKDISRFSDLGANRYASDLSEVLEQFDITHSRPELA</sequence>
<keyword evidence="1" id="KW-0614">Plasmid</keyword>
<dbReference type="KEGG" id="mpar:F7D14_20240"/>
<dbReference type="Proteomes" id="UP000422569">
    <property type="component" value="Plasmid unnamed1"/>
</dbReference>
<evidence type="ECO:0000313" key="2">
    <source>
        <dbReference type="Proteomes" id="UP000422569"/>
    </source>
</evidence>
<organism evidence="1 2">
    <name type="scientific">Methylocystis parvus</name>
    <dbReference type="NCBI Taxonomy" id="134"/>
    <lineage>
        <taxon>Bacteria</taxon>
        <taxon>Pseudomonadati</taxon>
        <taxon>Pseudomonadota</taxon>
        <taxon>Alphaproteobacteria</taxon>
        <taxon>Hyphomicrobiales</taxon>
        <taxon>Methylocystaceae</taxon>
        <taxon>Methylocystis</taxon>
    </lineage>
</organism>
<protein>
    <submittedName>
        <fullName evidence="1">Uncharacterized protein</fullName>
    </submittedName>
</protein>
<keyword evidence="2" id="KW-1185">Reference proteome</keyword>
<geneLocation type="plasmid" evidence="1">
    <name>unnamed1</name>
</geneLocation>
<dbReference type="GeneID" id="42570763"/>
<reference evidence="1 2" key="1">
    <citation type="submission" date="2019-09" db="EMBL/GenBank/DDBJ databases">
        <title>Isolation and complete genome sequencing of Methylocystis species.</title>
        <authorList>
            <person name="Rumah B.L."/>
            <person name="Stead C.E."/>
            <person name="Stevens B.C."/>
            <person name="Minton N.P."/>
            <person name="Grosse-Honebrink A."/>
            <person name="Zhang Y."/>
        </authorList>
    </citation>
    <scope>NUCLEOTIDE SEQUENCE [LARGE SCALE GENOMIC DNA]</scope>
    <source>
        <strain evidence="1 2">BRCS2</strain>
        <plasmid evidence="1 2">unnamed1</plasmid>
    </source>
</reference>
<dbReference type="AlphaFoldDB" id="A0A6B8MDT9"/>
<gene>
    <name evidence="1" type="ORF">F7D14_20240</name>
</gene>
<dbReference type="EMBL" id="CP044332">
    <property type="protein sequence ID" value="QGM99922.1"/>
    <property type="molecule type" value="Genomic_DNA"/>
</dbReference>